<dbReference type="PANTHER" id="PTHR46081:SF8">
    <property type="entry name" value="PEPTIDE METHIONINE SULFOXIDE REDUCTASE 2"/>
    <property type="match status" value="1"/>
</dbReference>
<evidence type="ECO:0000313" key="8">
    <source>
        <dbReference type="EMBL" id="KAI5072020.1"/>
    </source>
</evidence>
<accession>A0A9D4UQF3</accession>
<reference evidence="8" key="1">
    <citation type="submission" date="2021-01" db="EMBL/GenBank/DDBJ databases">
        <title>Adiantum capillus-veneris genome.</title>
        <authorList>
            <person name="Fang Y."/>
            <person name="Liao Q."/>
        </authorList>
    </citation>
    <scope>NUCLEOTIDE SEQUENCE</scope>
    <source>
        <strain evidence="8">H3</strain>
        <tissue evidence="8">Leaf</tissue>
    </source>
</reference>
<dbReference type="PANTHER" id="PTHR46081">
    <property type="entry name" value="PEPTIDE METHIONINE SULFOXIDE REDUCTASE 2"/>
    <property type="match status" value="1"/>
</dbReference>
<gene>
    <name evidence="8" type="ORF">GOP47_0012126</name>
</gene>
<proteinExistence type="inferred from homology"/>
<dbReference type="AlphaFoldDB" id="A0A9D4UQF3"/>
<keyword evidence="4" id="KW-0862">Zinc</keyword>
<evidence type="ECO:0000256" key="3">
    <source>
        <dbReference type="ARBA" id="ARBA00022723"/>
    </source>
</evidence>
<organism evidence="8 9">
    <name type="scientific">Adiantum capillus-veneris</name>
    <name type="common">Maidenhair fern</name>
    <dbReference type="NCBI Taxonomy" id="13818"/>
    <lineage>
        <taxon>Eukaryota</taxon>
        <taxon>Viridiplantae</taxon>
        <taxon>Streptophyta</taxon>
        <taxon>Embryophyta</taxon>
        <taxon>Tracheophyta</taxon>
        <taxon>Polypodiopsida</taxon>
        <taxon>Polypodiidae</taxon>
        <taxon>Polypodiales</taxon>
        <taxon>Pteridineae</taxon>
        <taxon>Pteridaceae</taxon>
        <taxon>Vittarioideae</taxon>
        <taxon>Adiantum</taxon>
    </lineage>
</organism>
<comment type="similarity">
    <text evidence="2">Belongs to the MsrB Met sulfoxide reductase family.</text>
</comment>
<evidence type="ECO:0000259" key="7">
    <source>
        <dbReference type="PROSITE" id="PS51790"/>
    </source>
</evidence>
<dbReference type="PROSITE" id="PS51790">
    <property type="entry name" value="MSRB"/>
    <property type="match status" value="1"/>
</dbReference>
<protein>
    <recommendedName>
        <fullName evidence="7">MsrB domain-containing protein</fullName>
    </recommendedName>
</protein>
<evidence type="ECO:0000256" key="2">
    <source>
        <dbReference type="ARBA" id="ARBA00007174"/>
    </source>
</evidence>
<keyword evidence="3" id="KW-0479">Metal-binding</keyword>
<dbReference type="Gene3D" id="2.170.150.20">
    <property type="entry name" value="Peptide methionine sulfoxide reductase"/>
    <property type="match status" value="1"/>
</dbReference>
<feature type="domain" description="MsrB" evidence="7">
    <location>
        <begin position="49"/>
        <end position="134"/>
    </location>
</feature>
<keyword evidence="5" id="KW-0560">Oxidoreductase</keyword>
<dbReference type="SUPFAM" id="SSF51316">
    <property type="entry name" value="Mss4-like"/>
    <property type="match status" value="1"/>
</dbReference>
<evidence type="ECO:0000256" key="6">
    <source>
        <dbReference type="ARBA" id="ARBA00023284"/>
    </source>
</evidence>
<dbReference type="OrthoDB" id="44061at2759"/>
<dbReference type="InterPro" id="IPR002579">
    <property type="entry name" value="Met_Sox_Rdtase_MsrB_dom"/>
</dbReference>
<comment type="caution">
    <text evidence="8">The sequence shown here is derived from an EMBL/GenBank/DDBJ whole genome shotgun (WGS) entry which is preliminary data.</text>
</comment>
<sequence length="134" mass="14807">MALWASLPSSTSALTSSSRRATLSTSLARLRVGRPMAFSGAAGKEEKSEQEWRAILSPEQFRILRQKGTEWAGTGKYNKFYEEGIYECAGCGTPLYKSTTKFDSGCGWPAFYEGLPAAINETVCYEHLEALFML</sequence>
<evidence type="ECO:0000256" key="4">
    <source>
        <dbReference type="ARBA" id="ARBA00022833"/>
    </source>
</evidence>
<evidence type="ECO:0000313" key="9">
    <source>
        <dbReference type="Proteomes" id="UP000886520"/>
    </source>
</evidence>
<dbReference type="EMBL" id="JABFUD020000012">
    <property type="protein sequence ID" value="KAI5072020.1"/>
    <property type="molecule type" value="Genomic_DNA"/>
</dbReference>
<dbReference type="GO" id="GO:0006979">
    <property type="term" value="P:response to oxidative stress"/>
    <property type="evidence" value="ECO:0007669"/>
    <property type="project" value="InterPro"/>
</dbReference>
<evidence type="ECO:0000256" key="5">
    <source>
        <dbReference type="ARBA" id="ARBA00023002"/>
    </source>
</evidence>
<evidence type="ECO:0000256" key="1">
    <source>
        <dbReference type="ARBA" id="ARBA00001947"/>
    </source>
</evidence>
<dbReference type="Pfam" id="PF01641">
    <property type="entry name" value="SelR"/>
    <property type="match status" value="1"/>
</dbReference>
<dbReference type="GO" id="GO:0046872">
    <property type="term" value="F:metal ion binding"/>
    <property type="evidence" value="ECO:0007669"/>
    <property type="project" value="UniProtKB-KW"/>
</dbReference>
<comment type="cofactor">
    <cofactor evidence="1">
        <name>Zn(2+)</name>
        <dbReference type="ChEBI" id="CHEBI:29105"/>
    </cofactor>
</comment>
<dbReference type="GO" id="GO:0030091">
    <property type="term" value="P:protein repair"/>
    <property type="evidence" value="ECO:0007669"/>
    <property type="project" value="InterPro"/>
</dbReference>
<name>A0A9D4UQF3_ADICA</name>
<keyword evidence="6" id="KW-0676">Redox-active center</keyword>
<dbReference type="GO" id="GO:0033743">
    <property type="term" value="F:peptide-methionine (R)-S-oxide reductase activity"/>
    <property type="evidence" value="ECO:0007669"/>
    <property type="project" value="InterPro"/>
</dbReference>
<dbReference type="InterPro" id="IPR011057">
    <property type="entry name" value="Mss4-like_sf"/>
</dbReference>
<dbReference type="InterPro" id="IPR028427">
    <property type="entry name" value="Met_Sox_Rdtase_MsrB"/>
</dbReference>
<keyword evidence="9" id="KW-1185">Reference proteome</keyword>
<dbReference type="Proteomes" id="UP000886520">
    <property type="component" value="Chromosome 12"/>
</dbReference>